<keyword evidence="2" id="KW-1185">Reference proteome</keyword>
<name>A0A2R6WW22_MARPO</name>
<protein>
    <submittedName>
        <fullName evidence="1">Uncharacterized protein</fullName>
    </submittedName>
</protein>
<dbReference type="AlphaFoldDB" id="A0A2R6WW22"/>
<accession>A0A2R6WW22</accession>
<dbReference type="EMBL" id="KZ772725">
    <property type="protein sequence ID" value="PTQ38044.1"/>
    <property type="molecule type" value="Genomic_DNA"/>
</dbReference>
<dbReference type="Gramene" id="Mp6g06860.1">
    <property type="protein sequence ID" value="Mp6g06860.1.cds"/>
    <property type="gene ID" value="Mp6g06860"/>
</dbReference>
<gene>
    <name evidence="1" type="ORF">MARPO_0053s0001</name>
</gene>
<sequence>MKKSRARVFLNRSIDVFAANKLRTRSDFMAPSGSRRSFSCPNVEVEEAFEYVQNVKDTLKLMNDGRTFSKVPEDHGRLQERTVGYHRCYSTVQVYLQSLSSFDSWVQKIPSGKYSISDQCDSSTCSLT</sequence>
<proteinExistence type="predicted"/>
<evidence type="ECO:0000313" key="1">
    <source>
        <dbReference type="EMBL" id="PTQ38044.1"/>
    </source>
</evidence>
<reference evidence="2" key="1">
    <citation type="journal article" date="2017" name="Cell">
        <title>Insights into land plant evolution garnered from the Marchantia polymorpha genome.</title>
        <authorList>
            <person name="Bowman J.L."/>
            <person name="Kohchi T."/>
            <person name="Yamato K.T."/>
            <person name="Jenkins J."/>
            <person name="Shu S."/>
            <person name="Ishizaki K."/>
            <person name="Yamaoka S."/>
            <person name="Nishihama R."/>
            <person name="Nakamura Y."/>
            <person name="Berger F."/>
            <person name="Adam C."/>
            <person name="Aki S.S."/>
            <person name="Althoff F."/>
            <person name="Araki T."/>
            <person name="Arteaga-Vazquez M.A."/>
            <person name="Balasubrmanian S."/>
            <person name="Barry K."/>
            <person name="Bauer D."/>
            <person name="Boehm C.R."/>
            <person name="Briginshaw L."/>
            <person name="Caballero-Perez J."/>
            <person name="Catarino B."/>
            <person name="Chen F."/>
            <person name="Chiyoda S."/>
            <person name="Chovatia M."/>
            <person name="Davies K.M."/>
            <person name="Delmans M."/>
            <person name="Demura T."/>
            <person name="Dierschke T."/>
            <person name="Dolan L."/>
            <person name="Dorantes-Acosta A.E."/>
            <person name="Eklund D.M."/>
            <person name="Florent S.N."/>
            <person name="Flores-Sandoval E."/>
            <person name="Fujiyama A."/>
            <person name="Fukuzawa H."/>
            <person name="Galik B."/>
            <person name="Grimanelli D."/>
            <person name="Grimwood J."/>
            <person name="Grossniklaus U."/>
            <person name="Hamada T."/>
            <person name="Haseloff J."/>
            <person name="Hetherington A.J."/>
            <person name="Higo A."/>
            <person name="Hirakawa Y."/>
            <person name="Hundley H.N."/>
            <person name="Ikeda Y."/>
            <person name="Inoue K."/>
            <person name="Inoue S.I."/>
            <person name="Ishida S."/>
            <person name="Jia Q."/>
            <person name="Kakita M."/>
            <person name="Kanazawa T."/>
            <person name="Kawai Y."/>
            <person name="Kawashima T."/>
            <person name="Kennedy M."/>
            <person name="Kinose K."/>
            <person name="Kinoshita T."/>
            <person name="Kohara Y."/>
            <person name="Koide E."/>
            <person name="Komatsu K."/>
            <person name="Kopischke S."/>
            <person name="Kubo M."/>
            <person name="Kyozuka J."/>
            <person name="Lagercrantz U."/>
            <person name="Lin S.S."/>
            <person name="Lindquist E."/>
            <person name="Lipzen A.M."/>
            <person name="Lu C.W."/>
            <person name="De Luna E."/>
            <person name="Martienssen R.A."/>
            <person name="Minamino N."/>
            <person name="Mizutani M."/>
            <person name="Mizutani M."/>
            <person name="Mochizuki N."/>
            <person name="Monte I."/>
            <person name="Mosher R."/>
            <person name="Nagasaki H."/>
            <person name="Nakagami H."/>
            <person name="Naramoto S."/>
            <person name="Nishitani K."/>
            <person name="Ohtani M."/>
            <person name="Okamoto T."/>
            <person name="Okumura M."/>
            <person name="Phillips J."/>
            <person name="Pollak B."/>
            <person name="Reinders A."/>
            <person name="Rovekamp M."/>
            <person name="Sano R."/>
            <person name="Sawa S."/>
            <person name="Schmid M.W."/>
            <person name="Shirakawa M."/>
            <person name="Solano R."/>
            <person name="Spunde A."/>
            <person name="Suetsugu N."/>
            <person name="Sugano S."/>
            <person name="Sugiyama A."/>
            <person name="Sun R."/>
            <person name="Suzuki Y."/>
            <person name="Takenaka M."/>
            <person name="Takezawa D."/>
            <person name="Tomogane H."/>
            <person name="Tsuzuki M."/>
            <person name="Ueda T."/>
            <person name="Umeda M."/>
            <person name="Ward J.M."/>
            <person name="Watanabe Y."/>
            <person name="Yazaki K."/>
            <person name="Yokoyama R."/>
            <person name="Yoshitake Y."/>
            <person name="Yotsui I."/>
            <person name="Zachgo S."/>
            <person name="Schmutz J."/>
        </authorList>
    </citation>
    <scope>NUCLEOTIDE SEQUENCE [LARGE SCALE GENOMIC DNA]</scope>
    <source>
        <strain evidence="2">Tak-1</strain>
    </source>
</reference>
<organism evidence="1 2">
    <name type="scientific">Marchantia polymorpha</name>
    <name type="common">Common liverwort</name>
    <name type="synonym">Marchantia aquatica</name>
    <dbReference type="NCBI Taxonomy" id="3197"/>
    <lineage>
        <taxon>Eukaryota</taxon>
        <taxon>Viridiplantae</taxon>
        <taxon>Streptophyta</taxon>
        <taxon>Embryophyta</taxon>
        <taxon>Marchantiophyta</taxon>
        <taxon>Marchantiopsida</taxon>
        <taxon>Marchantiidae</taxon>
        <taxon>Marchantiales</taxon>
        <taxon>Marchantiaceae</taxon>
        <taxon>Marchantia</taxon>
    </lineage>
</organism>
<dbReference type="Proteomes" id="UP000244005">
    <property type="component" value="Unassembled WGS sequence"/>
</dbReference>
<evidence type="ECO:0000313" key="2">
    <source>
        <dbReference type="Proteomes" id="UP000244005"/>
    </source>
</evidence>